<dbReference type="SUPFAM" id="SSF63737">
    <property type="entry name" value="Leukotriene A4 hydrolase N-terminal domain"/>
    <property type="match status" value="1"/>
</dbReference>
<dbReference type="Gene3D" id="1.10.390.10">
    <property type="entry name" value="Neutral Protease Domain 2"/>
    <property type="match status" value="1"/>
</dbReference>
<dbReference type="InterPro" id="IPR027268">
    <property type="entry name" value="Peptidase_M4/M1_CTD_sf"/>
</dbReference>
<dbReference type="InterPro" id="IPR024571">
    <property type="entry name" value="ERAP1-like_C_dom"/>
</dbReference>
<dbReference type="PANTHER" id="PTHR11533">
    <property type="entry name" value="PROTEASE M1 ZINC METALLOPROTEASE"/>
    <property type="match status" value="1"/>
</dbReference>
<dbReference type="InterPro" id="IPR045357">
    <property type="entry name" value="Aminopeptidase_N-like_N"/>
</dbReference>
<dbReference type="Pfam" id="PF11838">
    <property type="entry name" value="ERAP1_C"/>
    <property type="match status" value="1"/>
</dbReference>
<dbReference type="Pfam" id="PF17900">
    <property type="entry name" value="Peptidase_M1_N"/>
    <property type="match status" value="1"/>
</dbReference>
<dbReference type="InterPro" id="IPR042097">
    <property type="entry name" value="Aminopeptidase_N-like_N_sf"/>
</dbReference>
<sequence>MQNKVYELSEPPYYRRDENIVDLYFDQVPPGNYTLSIVYVKNIRESDMEDEGYFKTIFLPETDNQQKLLLVTTIQTIEARKWFPCWGEPEFKATFVISFNHEIKYYIWPTMQSERYTLDEYKQDWMWISFVISYPISTYHVIESLVTYNEETYSSAQKREVALTVARGMVHQVIDNAITPSWWSHLWLKKGLAALLHVEILDEIFPKGRFLDLFVVQVQQDCLRLDSNVFTQPLSYEVRTLSEIKSLFAFPIYIKGPVILRMIQHVMGNKFQEIIKNYTSTQFKSSTPDDLWNMMHVNMDNPELGNSTMKYIMGNCVRENNYPIVNVRRTEHTLEISQYQDEYHIDEHYRQKVLQWIPTTFTTWEELDFNNMTHHWIPPKDSTKYNISVPITTKNGWIILNLQQTGYYRVKYDDKSLDAITYYLRFMEYEDIHVLNRAQIIDDTYYFLKRGEITYGRFLHLIYYLREERDYVAWYPMFQMFRDISCFLPFEESAPLKEDMVFILKGLLKNLSYNETTGEDDLTKWLRREAVRWACIFGCTECQEIANARLKEHLKDPRNYKLSPEWREWTYCKGAMKADAKVFLKLIGFQLSIKFKNKGIKKDICAVILLKVALAVIEVFLCAGNFKDKINSA</sequence>
<dbReference type="GO" id="GO:0070006">
    <property type="term" value="F:metalloaminopeptidase activity"/>
    <property type="evidence" value="ECO:0007669"/>
    <property type="project" value="TreeGrafter"/>
</dbReference>
<evidence type="ECO:0000259" key="3">
    <source>
        <dbReference type="Pfam" id="PF01433"/>
    </source>
</evidence>
<dbReference type="OrthoDB" id="7554891at2759"/>
<dbReference type="GO" id="GO:0043171">
    <property type="term" value="P:peptide catabolic process"/>
    <property type="evidence" value="ECO:0007669"/>
    <property type="project" value="TreeGrafter"/>
</dbReference>
<keyword evidence="2" id="KW-0472">Membrane</keyword>
<dbReference type="EMBL" id="KK107486">
    <property type="protein sequence ID" value="EZA50073.1"/>
    <property type="molecule type" value="Genomic_DNA"/>
</dbReference>
<organism evidence="6 7">
    <name type="scientific">Ooceraea biroi</name>
    <name type="common">Clonal raider ant</name>
    <name type="synonym">Cerapachys biroi</name>
    <dbReference type="NCBI Taxonomy" id="2015173"/>
    <lineage>
        <taxon>Eukaryota</taxon>
        <taxon>Metazoa</taxon>
        <taxon>Ecdysozoa</taxon>
        <taxon>Arthropoda</taxon>
        <taxon>Hexapoda</taxon>
        <taxon>Insecta</taxon>
        <taxon>Pterygota</taxon>
        <taxon>Neoptera</taxon>
        <taxon>Endopterygota</taxon>
        <taxon>Hymenoptera</taxon>
        <taxon>Apocrita</taxon>
        <taxon>Aculeata</taxon>
        <taxon>Formicoidea</taxon>
        <taxon>Formicidae</taxon>
        <taxon>Dorylinae</taxon>
        <taxon>Ooceraea</taxon>
    </lineage>
</organism>
<evidence type="ECO:0000256" key="1">
    <source>
        <dbReference type="ARBA" id="ARBA00010136"/>
    </source>
</evidence>
<dbReference type="Gene3D" id="2.60.40.1730">
    <property type="entry name" value="tricorn interacting facor f3 domain"/>
    <property type="match status" value="1"/>
</dbReference>
<dbReference type="GO" id="GO:0005737">
    <property type="term" value="C:cytoplasm"/>
    <property type="evidence" value="ECO:0007669"/>
    <property type="project" value="TreeGrafter"/>
</dbReference>
<dbReference type="PANTHER" id="PTHR11533:SF301">
    <property type="entry name" value="AMINOPEPTIDASE"/>
    <property type="match status" value="1"/>
</dbReference>
<gene>
    <name evidence="6" type="ORF">X777_11686</name>
</gene>
<dbReference type="Gene3D" id="2.60.40.1910">
    <property type="match status" value="1"/>
</dbReference>
<keyword evidence="2" id="KW-0812">Transmembrane</keyword>
<name>A0A026W205_OOCBI</name>
<keyword evidence="6" id="KW-0031">Aminopeptidase</keyword>
<evidence type="ECO:0000259" key="5">
    <source>
        <dbReference type="Pfam" id="PF17900"/>
    </source>
</evidence>
<evidence type="ECO:0000256" key="2">
    <source>
        <dbReference type="SAM" id="Phobius"/>
    </source>
</evidence>
<feature type="transmembrane region" description="Helical" evidence="2">
    <location>
        <begin position="604"/>
        <end position="626"/>
    </location>
</feature>
<accession>A0A026W205</accession>
<keyword evidence="2" id="KW-1133">Transmembrane helix</keyword>
<comment type="similarity">
    <text evidence="1">Belongs to the peptidase M1 family.</text>
</comment>
<feature type="domain" description="Aminopeptidase N-like N-terminal" evidence="5">
    <location>
        <begin position="26"/>
        <end position="139"/>
    </location>
</feature>
<dbReference type="InterPro" id="IPR050344">
    <property type="entry name" value="Peptidase_M1_aminopeptidases"/>
</dbReference>
<evidence type="ECO:0000313" key="6">
    <source>
        <dbReference type="EMBL" id="EZA50073.1"/>
    </source>
</evidence>
<dbReference type="GO" id="GO:0008270">
    <property type="term" value="F:zinc ion binding"/>
    <property type="evidence" value="ECO:0007669"/>
    <property type="project" value="InterPro"/>
</dbReference>
<feature type="domain" description="Peptidase M1 membrane alanine aminopeptidase" evidence="3">
    <location>
        <begin position="142"/>
        <end position="299"/>
    </location>
</feature>
<dbReference type="Pfam" id="PF01433">
    <property type="entry name" value="Peptidase_M1"/>
    <property type="match status" value="1"/>
</dbReference>
<dbReference type="GO" id="GO:0006508">
    <property type="term" value="P:proteolysis"/>
    <property type="evidence" value="ECO:0007669"/>
    <property type="project" value="TreeGrafter"/>
</dbReference>
<keyword evidence="6" id="KW-0645">Protease</keyword>
<keyword evidence="7" id="KW-1185">Reference proteome</keyword>
<reference evidence="6 7" key="1">
    <citation type="journal article" date="2014" name="Curr. Biol.">
        <title>The genome of the clonal raider ant Cerapachys biroi.</title>
        <authorList>
            <person name="Oxley P.R."/>
            <person name="Ji L."/>
            <person name="Fetter-Pruneda I."/>
            <person name="McKenzie S.K."/>
            <person name="Li C."/>
            <person name="Hu H."/>
            <person name="Zhang G."/>
            <person name="Kronauer D.J."/>
        </authorList>
    </citation>
    <scope>NUCLEOTIDE SEQUENCE [LARGE SCALE GENOMIC DNA]</scope>
</reference>
<dbReference type="Proteomes" id="UP000053097">
    <property type="component" value="Unassembled WGS sequence"/>
</dbReference>
<keyword evidence="6" id="KW-0378">Hydrolase</keyword>
<evidence type="ECO:0000259" key="4">
    <source>
        <dbReference type="Pfam" id="PF11838"/>
    </source>
</evidence>
<protein>
    <submittedName>
        <fullName evidence="6">Aminopeptidase N</fullName>
    </submittedName>
</protein>
<feature type="domain" description="ERAP1-like C-terminal" evidence="4">
    <location>
        <begin position="397"/>
        <end position="586"/>
    </location>
</feature>
<proteinExistence type="inferred from homology"/>
<dbReference type="GO" id="GO:0005615">
    <property type="term" value="C:extracellular space"/>
    <property type="evidence" value="ECO:0007669"/>
    <property type="project" value="TreeGrafter"/>
</dbReference>
<dbReference type="InterPro" id="IPR014782">
    <property type="entry name" value="Peptidase_M1_dom"/>
</dbReference>
<evidence type="ECO:0000313" key="7">
    <source>
        <dbReference type="Proteomes" id="UP000053097"/>
    </source>
</evidence>
<dbReference type="SUPFAM" id="SSF55486">
    <property type="entry name" value="Metalloproteases ('zincins'), catalytic domain"/>
    <property type="match status" value="1"/>
</dbReference>
<dbReference type="AlphaFoldDB" id="A0A026W205"/>
<dbReference type="Gene3D" id="1.25.50.20">
    <property type="match status" value="1"/>
</dbReference>
<dbReference type="GO" id="GO:0016020">
    <property type="term" value="C:membrane"/>
    <property type="evidence" value="ECO:0007669"/>
    <property type="project" value="TreeGrafter"/>
</dbReference>
<dbReference type="GO" id="GO:0042277">
    <property type="term" value="F:peptide binding"/>
    <property type="evidence" value="ECO:0007669"/>
    <property type="project" value="TreeGrafter"/>
</dbReference>